<accession>A0A1J1LNQ9</accession>
<organism evidence="1 2">
    <name type="scientific">Planktothrix tepida PCC 9214</name>
    <dbReference type="NCBI Taxonomy" id="671072"/>
    <lineage>
        <taxon>Bacteria</taxon>
        <taxon>Bacillati</taxon>
        <taxon>Cyanobacteriota</taxon>
        <taxon>Cyanophyceae</taxon>
        <taxon>Oscillatoriophycideae</taxon>
        <taxon>Oscillatoriales</taxon>
        <taxon>Microcoleaceae</taxon>
        <taxon>Planktothrix</taxon>
    </lineage>
</organism>
<gene>
    <name evidence="1" type="ORF">PL9214520173</name>
</gene>
<dbReference type="AlphaFoldDB" id="A0A1J1LNQ9"/>
<name>A0A1J1LNQ9_9CYAN</name>
<evidence type="ECO:0000313" key="1">
    <source>
        <dbReference type="EMBL" id="CUR33634.1"/>
    </source>
</evidence>
<evidence type="ECO:0000313" key="2">
    <source>
        <dbReference type="Proteomes" id="UP000184315"/>
    </source>
</evidence>
<protein>
    <submittedName>
        <fullName evidence="1">Uncharacterized protein</fullName>
    </submittedName>
</protein>
<proteinExistence type="predicted"/>
<dbReference type="RefSeq" id="WP_186440400.1">
    <property type="nucleotide sequence ID" value="NZ_LN889803.1"/>
</dbReference>
<dbReference type="Proteomes" id="UP000184315">
    <property type="component" value="Unassembled WGS sequence"/>
</dbReference>
<dbReference type="STRING" id="671072.PL9214520173"/>
<dbReference type="EMBL" id="CZDF01000158">
    <property type="protein sequence ID" value="CUR33634.1"/>
    <property type="molecule type" value="Genomic_DNA"/>
</dbReference>
<keyword evidence="2" id="KW-1185">Reference proteome</keyword>
<sequence>MAINLNHSRKDWNSEQVWRIEFGCCLLVHLSSQANGKRRFSVSGSTAA</sequence>
<reference evidence="2" key="1">
    <citation type="submission" date="2015-10" db="EMBL/GenBank/DDBJ databases">
        <authorList>
            <person name="Regsiter A."/>
            <person name="william w."/>
        </authorList>
    </citation>
    <scope>NUCLEOTIDE SEQUENCE [LARGE SCALE GENOMIC DNA]</scope>
</reference>